<evidence type="ECO:0008006" key="3">
    <source>
        <dbReference type="Google" id="ProtNLM"/>
    </source>
</evidence>
<dbReference type="InParanoid" id="C7ZP34"/>
<dbReference type="PANTHER" id="PTHR11941:SF54">
    <property type="entry name" value="ENOYL-COA HYDRATASE, MITOCHONDRIAL"/>
    <property type="match status" value="1"/>
</dbReference>
<dbReference type="PANTHER" id="PTHR11941">
    <property type="entry name" value="ENOYL-COA HYDRATASE-RELATED"/>
    <property type="match status" value="1"/>
</dbReference>
<evidence type="ECO:0000313" key="2">
    <source>
        <dbReference type="Proteomes" id="UP000005206"/>
    </source>
</evidence>
<proteinExistence type="predicted"/>
<reference evidence="1 2" key="1">
    <citation type="journal article" date="2009" name="PLoS Genet.">
        <title>The genome of Nectria haematococca: contribution of supernumerary chromosomes to gene expansion.</title>
        <authorList>
            <person name="Coleman J.J."/>
            <person name="Rounsley S.D."/>
            <person name="Rodriguez-Carres M."/>
            <person name="Kuo A."/>
            <person name="Wasmann C.C."/>
            <person name="Grimwood J."/>
            <person name="Schmutz J."/>
            <person name="Taga M."/>
            <person name="White G.J."/>
            <person name="Zhou S."/>
            <person name="Schwartz D.C."/>
            <person name="Freitag M."/>
            <person name="Ma L.J."/>
            <person name="Danchin E.G."/>
            <person name="Henrissat B."/>
            <person name="Coutinho P.M."/>
            <person name="Nelson D.R."/>
            <person name="Straney D."/>
            <person name="Napoli C.A."/>
            <person name="Barker B.M."/>
            <person name="Gribskov M."/>
            <person name="Rep M."/>
            <person name="Kroken S."/>
            <person name="Molnar I."/>
            <person name="Rensing C."/>
            <person name="Kennell J.C."/>
            <person name="Zamora J."/>
            <person name="Farman M.L."/>
            <person name="Selker E.U."/>
            <person name="Salamov A."/>
            <person name="Shapiro H."/>
            <person name="Pangilinan J."/>
            <person name="Lindquist E."/>
            <person name="Lamers C."/>
            <person name="Grigoriev I.V."/>
            <person name="Geiser D.M."/>
            <person name="Covert S.F."/>
            <person name="Temporini E."/>
            <person name="Vanetten H.D."/>
        </authorList>
    </citation>
    <scope>NUCLEOTIDE SEQUENCE [LARGE SCALE GENOMIC DNA]</scope>
    <source>
        <strain evidence="2">ATCC MYA-4622 / CBS 123669 / FGSC 9596 / NRRL 45880 / 77-13-4</strain>
    </source>
</reference>
<dbReference type="InterPro" id="IPR029045">
    <property type="entry name" value="ClpP/crotonase-like_dom_sf"/>
</dbReference>
<organism evidence="1 2">
    <name type="scientific">Fusarium vanettenii (strain ATCC MYA-4622 / CBS 123669 / FGSC 9596 / NRRL 45880 / 77-13-4)</name>
    <name type="common">Fusarium solani subsp. pisi</name>
    <dbReference type="NCBI Taxonomy" id="660122"/>
    <lineage>
        <taxon>Eukaryota</taxon>
        <taxon>Fungi</taxon>
        <taxon>Dikarya</taxon>
        <taxon>Ascomycota</taxon>
        <taxon>Pezizomycotina</taxon>
        <taxon>Sordariomycetes</taxon>
        <taxon>Hypocreomycetidae</taxon>
        <taxon>Hypocreales</taxon>
        <taxon>Nectriaceae</taxon>
        <taxon>Fusarium</taxon>
        <taxon>Fusarium solani species complex</taxon>
        <taxon>Fusarium vanettenii</taxon>
    </lineage>
</organism>
<dbReference type="HOGENOM" id="CLU_009834_7_1_1"/>
<dbReference type="OMA" id="EEYFIAH"/>
<name>C7ZP34_FUSV7</name>
<dbReference type="CDD" id="cd06558">
    <property type="entry name" value="crotonase-like"/>
    <property type="match status" value="1"/>
</dbReference>
<gene>
    <name evidence="1" type="ORF">NECHADRAFT_50130</name>
</gene>
<dbReference type="Proteomes" id="UP000005206">
    <property type="component" value="Chromosome 10"/>
</dbReference>
<dbReference type="STRING" id="660122.C7ZP34"/>
<dbReference type="Pfam" id="PF00378">
    <property type="entry name" value="ECH_1"/>
    <property type="match status" value="1"/>
</dbReference>
<accession>C7ZP34</accession>
<dbReference type="VEuPathDB" id="FungiDB:NECHADRAFT_50130"/>
<dbReference type="OrthoDB" id="410701at2759"/>
<dbReference type="SUPFAM" id="SSF52096">
    <property type="entry name" value="ClpP/crotonase"/>
    <property type="match status" value="1"/>
</dbReference>
<dbReference type="GO" id="GO:0006635">
    <property type="term" value="P:fatty acid beta-oxidation"/>
    <property type="evidence" value="ECO:0007669"/>
    <property type="project" value="TreeGrafter"/>
</dbReference>
<dbReference type="KEGG" id="nhe:NECHADRAFT_50130"/>
<dbReference type="GO" id="GO:0003824">
    <property type="term" value="F:catalytic activity"/>
    <property type="evidence" value="ECO:0007669"/>
    <property type="project" value="UniProtKB-ARBA"/>
</dbReference>
<dbReference type="GeneID" id="9677683"/>
<evidence type="ECO:0000313" key="1">
    <source>
        <dbReference type="EMBL" id="EEU34052.1"/>
    </source>
</evidence>
<dbReference type="AlphaFoldDB" id="C7ZP34"/>
<dbReference type="InterPro" id="IPR001753">
    <property type="entry name" value="Enoyl-CoA_hydra/iso"/>
</dbReference>
<protein>
    <recommendedName>
        <fullName evidence="3">Enoyl-CoA hydratase</fullName>
    </recommendedName>
</protein>
<sequence length="259" mass="27821">MLLSKPYAVASAASLISPVMSLSLPQYKGLKTSLNSSILQVTFHNPSSPVNLWNQDTQDDLTDLVSRLQKDEETKVVIFNSDVTIGAVEGRARGAGNELLVALDMRFATKTDTVFGQQEVGLGLFPGGGGSQFLPGLIGRGLAMEYILSSKDISATDAEKIGWINKAFDTSADLYEYIENLATRLSLFPLAALHGGKKSINHASAPSREDIIADAKAYFTQVLDPLTQEIAKNTAELIANISVLGFELNVGETIPLIYA</sequence>
<dbReference type="EMBL" id="GG698970">
    <property type="protein sequence ID" value="EEU34052.1"/>
    <property type="molecule type" value="Genomic_DNA"/>
</dbReference>
<dbReference type="Gene3D" id="3.90.226.10">
    <property type="entry name" value="2-enoyl-CoA Hydratase, Chain A, domain 1"/>
    <property type="match status" value="2"/>
</dbReference>
<dbReference type="eggNOG" id="KOG1679">
    <property type="taxonomic scope" value="Eukaryota"/>
</dbReference>
<dbReference type="RefSeq" id="XP_003039765.1">
    <property type="nucleotide sequence ID" value="XM_003039719.1"/>
</dbReference>
<keyword evidence="2" id="KW-1185">Reference proteome</keyword>